<evidence type="ECO:0000313" key="3">
    <source>
        <dbReference type="Proteomes" id="UP000637788"/>
    </source>
</evidence>
<keyword evidence="1" id="KW-0732">Signal</keyword>
<comment type="caution">
    <text evidence="2">The sequence shown here is derived from an EMBL/GenBank/DDBJ whole genome shotgun (WGS) entry which is preliminary data.</text>
</comment>
<keyword evidence="3" id="KW-1185">Reference proteome</keyword>
<proteinExistence type="predicted"/>
<dbReference type="Proteomes" id="UP000637788">
    <property type="component" value="Unassembled WGS sequence"/>
</dbReference>
<dbReference type="AlphaFoldDB" id="A0A917RIS3"/>
<evidence type="ECO:0000256" key="1">
    <source>
        <dbReference type="SAM" id="SignalP"/>
    </source>
</evidence>
<name>A0A917RIS3_9ACTN</name>
<accession>A0A917RIS3</accession>
<reference evidence="2" key="2">
    <citation type="submission" date="2020-09" db="EMBL/GenBank/DDBJ databases">
        <authorList>
            <person name="Sun Q."/>
            <person name="Ohkuma M."/>
        </authorList>
    </citation>
    <scope>NUCLEOTIDE SEQUENCE</scope>
    <source>
        <strain evidence="2">JCM 3035</strain>
    </source>
</reference>
<feature type="signal peptide" evidence="1">
    <location>
        <begin position="1"/>
        <end position="20"/>
    </location>
</feature>
<feature type="chain" id="PRO_5037816782" evidence="1">
    <location>
        <begin position="21"/>
        <end position="56"/>
    </location>
</feature>
<protein>
    <submittedName>
        <fullName evidence="2">Uncharacterized protein</fullName>
    </submittedName>
</protein>
<evidence type="ECO:0000313" key="2">
    <source>
        <dbReference type="EMBL" id="GGL08548.1"/>
    </source>
</evidence>
<reference evidence="2" key="1">
    <citation type="journal article" date="2014" name="Int. J. Syst. Evol. Microbiol.">
        <title>Complete genome sequence of Corynebacterium casei LMG S-19264T (=DSM 44701T), isolated from a smear-ripened cheese.</title>
        <authorList>
            <consortium name="US DOE Joint Genome Institute (JGI-PGF)"/>
            <person name="Walter F."/>
            <person name="Albersmeier A."/>
            <person name="Kalinowski J."/>
            <person name="Ruckert C."/>
        </authorList>
    </citation>
    <scope>NUCLEOTIDE SEQUENCE</scope>
    <source>
        <strain evidence="2">JCM 3035</strain>
    </source>
</reference>
<sequence length="56" mass="5773">MYLLGAASATPALNTPPATAAVATQVAEASNWRLLIELDMDTSLMRKGTGGMQGHA</sequence>
<gene>
    <name evidence="2" type="ORF">GCM10010094_81640</name>
</gene>
<organism evidence="2 3">
    <name type="scientific">Streptomyces flaveus</name>
    <dbReference type="NCBI Taxonomy" id="66370"/>
    <lineage>
        <taxon>Bacteria</taxon>
        <taxon>Bacillati</taxon>
        <taxon>Actinomycetota</taxon>
        <taxon>Actinomycetes</taxon>
        <taxon>Kitasatosporales</taxon>
        <taxon>Streptomycetaceae</taxon>
        <taxon>Streptomyces</taxon>
        <taxon>Streptomyces aurantiacus group</taxon>
    </lineage>
</organism>
<dbReference type="EMBL" id="BMPQ01000036">
    <property type="protein sequence ID" value="GGL08548.1"/>
    <property type="molecule type" value="Genomic_DNA"/>
</dbReference>